<evidence type="ECO:0000313" key="2">
    <source>
        <dbReference type="EMBL" id="SVB19091.1"/>
    </source>
</evidence>
<dbReference type="InterPro" id="IPR020579">
    <property type="entry name" value="Exonuc_VII_lsu_C"/>
</dbReference>
<dbReference type="GO" id="GO:0009318">
    <property type="term" value="C:exodeoxyribonuclease VII complex"/>
    <property type="evidence" value="ECO:0007669"/>
    <property type="project" value="InterPro"/>
</dbReference>
<protein>
    <recommendedName>
        <fullName evidence="1">Exonuclease VII large subunit C-terminal domain-containing protein</fullName>
    </recommendedName>
</protein>
<feature type="domain" description="Exonuclease VII large subunit C-terminal" evidence="1">
    <location>
        <begin position="4"/>
        <end position="150"/>
    </location>
</feature>
<feature type="non-terminal residue" evidence="2">
    <location>
        <position position="1"/>
    </location>
</feature>
<name>A0A382C028_9ZZZZ</name>
<dbReference type="Pfam" id="PF02601">
    <property type="entry name" value="Exonuc_VII_L"/>
    <property type="match status" value="1"/>
</dbReference>
<dbReference type="NCBIfam" id="TIGR00237">
    <property type="entry name" value="xseA"/>
    <property type="match status" value="1"/>
</dbReference>
<reference evidence="2" key="1">
    <citation type="submission" date="2018-05" db="EMBL/GenBank/DDBJ databases">
        <authorList>
            <person name="Lanie J.A."/>
            <person name="Ng W.-L."/>
            <person name="Kazmierczak K.M."/>
            <person name="Andrzejewski T.M."/>
            <person name="Davidsen T.M."/>
            <person name="Wayne K.J."/>
            <person name="Tettelin H."/>
            <person name="Glass J.I."/>
            <person name="Rusch D."/>
            <person name="Podicherti R."/>
            <person name="Tsui H.-C.T."/>
            <person name="Winkler M.E."/>
        </authorList>
    </citation>
    <scope>NUCLEOTIDE SEQUENCE</scope>
</reference>
<accession>A0A382C028</accession>
<proteinExistence type="predicted"/>
<dbReference type="GO" id="GO:0006308">
    <property type="term" value="P:DNA catabolic process"/>
    <property type="evidence" value="ECO:0007669"/>
    <property type="project" value="InterPro"/>
</dbReference>
<sequence>FGGIDAIIIGRGGGSLEDLWAFNEDIVARAIFDCSIPIISAVGHETDFTITDFVSDLRSSTPSAAAELVSKSKEEIMLALNHHHQEMGVSLQKHLQSAWMSVDHLENRAVLMEPRKKIERQMSHLDQFSKRLHHGTVVLLTILNDRTNALNRQMLDLGPKQVLNRGYSIAFKGENQIIRKASDLEIGESFRLKTGKGSLMAEKTSDQGNK</sequence>
<dbReference type="PANTHER" id="PTHR30008">
    <property type="entry name" value="EXODEOXYRIBONUCLEASE 7 LARGE SUBUNIT"/>
    <property type="match status" value="1"/>
</dbReference>
<dbReference type="PANTHER" id="PTHR30008:SF0">
    <property type="entry name" value="EXODEOXYRIBONUCLEASE 7 LARGE SUBUNIT"/>
    <property type="match status" value="1"/>
</dbReference>
<dbReference type="EMBL" id="UINC01032058">
    <property type="protein sequence ID" value="SVB19091.1"/>
    <property type="molecule type" value="Genomic_DNA"/>
</dbReference>
<dbReference type="GO" id="GO:0008855">
    <property type="term" value="F:exodeoxyribonuclease VII activity"/>
    <property type="evidence" value="ECO:0007669"/>
    <property type="project" value="InterPro"/>
</dbReference>
<dbReference type="AlphaFoldDB" id="A0A382C028"/>
<dbReference type="InterPro" id="IPR003753">
    <property type="entry name" value="Exonuc_VII_L"/>
</dbReference>
<gene>
    <name evidence="2" type="ORF">METZ01_LOCUS171945</name>
</gene>
<evidence type="ECO:0000259" key="1">
    <source>
        <dbReference type="Pfam" id="PF02601"/>
    </source>
</evidence>
<organism evidence="2">
    <name type="scientific">marine metagenome</name>
    <dbReference type="NCBI Taxonomy" id="408172"/>
    <lineage>
        <taxon>unclassified sequences</taxon>
        <taxon>metagenomes</taxon>
        <taxon>ecological metagenomes</taxon>
    </lineage>
</organism>